<keyword evidence="1" id="KW-0808">Transferase</keyword>
<dbReference type="Gene3D" id="3.90.550.10">
    <property type="entry name" value="Spore Coat Polysaccharide Biosynthesis Protein SpsA, Chain A"/>
    <property type="match status" value="1"/>
</dbReference>
<accession>A0A917YKP7</accession>
<dbReference type="InterPro" id="IPR050065">
    <property type="entry name" value="GlmU-like"/>
</dbReference>
<evidence type="ECO:0000313" key="5">
    <source>
        <dbReference type="EMBL" id="GGO33349.1"/>
    </source>
</evidence>
<dbReference type="PANTHER" id="PTHR43584">
    <property type="entry name" value="NUCLEOTIDYL TRANSFERASE"/>
    <property type="match status" value="1"/>
</dbReference>
<dbReference type="CDD" id="cd06422">
    <property type="entry name" value="NTP_transferase_like_1"/>
    <property type="match status" value="1"/>
</dbReference>
<evidence type="ECO:0000256" key="3">
    <source>
        <dbReference type="ARBA" id="ARBA00022842"/>
    </source>
</evidence>
<evidence type="ECO:0000256" key="1">
    <source>
        <dbReference type="ARBA" id="ARBA00022679"/>
    </source>
</evidence>
<feature type="domain" description="MobA-like NTP transferase" evidence="4">
    <location>
        <begin position="3"/>
        <end position="125"/>
    </location>
</feature>
<dbReference type="Proteomes" id="UP000598196">
    <property type="component" value="Unassembled WGS sequence"/>
</dbReference>
<sequence length="224" mass="24214">MLFAAGFGTRMGALTRDRPKPLIEVGGKALIDHALDLADEIALSRVVVNTHYHGDQIRRHLAERPKVKISDESAEILETGGGLRAARPLLGAGPVFVMNSDSVWTGVNPLRELAKAWDPARMDVLLLLLPAAQFTAHKGRGDFLMDADGRLERANGRPGLSYIGAHISRTDQLDDFVERAFSLNQLWDAAIGRGRAFGMVHDGGCADVGYPEAIPLAEELLSNG</sequence>
<comment type="caution">
    <text evidence="5">The sequence shown here is derived from an EMBL/GenBank/DDBJ whole genome shotgun (WGS) entry which is preliminary data.</text>
</comment>
<evidence type="ECO:0000313" key="6">
    <source>
        <dbReference type="Proteomes" id="UP000598196"/>
    </source>
</evidence>
<dbReference type="InterPro" id="IPR025877">
    <property type="entry name" value="MobA-like_NTP_Trfase"/>
</dbReference>
<dbReference type="Pfam" id="PF12804">
    <property type="entry name" value="NTP_transf_3"/>
    <property type="match status" value="1"/>
</dbReference>
<dbReference type="EMBL" id="BMLP01000004">
    <property type="protein sequence ID" value="GGO33349.1"/>
    <property type="molecule type" value="Genomic_DNA"/>
</dbReference>
<name>A0A917YKP7_9RHOB</name>
<protein>
    <submittedName>
        <fullName evidence="5">Nucleotidyltransferase</fullName>
    </submittedName>
</protein>
<keyword evidence="3" id="KW-0460">Magnesium</keyword>
<reference evidence="5 6" key="1">
    <citation type="journal article" date="2014" name="Int. J. Syst. Evol. Microbiol.">
        <title>Complete genome sequence of Corynebacterium casei LMG S-19264T (=DSM 44701T), isolated from a smear-ripened cheese.</title>
        <authorList>
            <consortium name="US DOE Joint Genome Institute (JGI-PGF)"/>
            <person name="Walter F."/>
            <person name="Albersmeier A."/>
            <person name="Kalinowski J."/>
            <person name="Ruckert C."/>
        </authorList>
    </citation>
    <scope>NUCLEOTIDE SEQUENCE [LARGE SCALE GENOMIC DNA]</scope>
    <source>
        <strain evidence="5 6">CGMCC 1.7029</strain>
    </source>
</reference>
<organism evidence="5 6">
    <name type="scientific">Gemmobacter aquaticus</name>
    <dbReference type="NCBI Taxonomy" id="490185"/>
    <lineage>
        <taxon>Bacteria</taxon>
        <taxon>Pseudomonadati</taxon>
        <taxon>Pseudomonadota</taxon>
        <taxon>Alphaproteobacteria</taxon>
        <taxon>Rhodobacterales</taxon>
        <taxon>Paracoccaceae</taxon>
        <taxon>Gemmobacter</taxon>
    </lineage>
</organism>
<dbReference type="AlphaFoldDB" id="A0A917YKP7"/>
<dbReference type="SUPFAM" id="SSF53448">
    <property type="entry name" value="Nucleotide-diphospho-sugar transferases"/>
    <property type="match status" value="1"/>
</dbReference>
<proteinExistence type="predicted"/>
<gene>
    <name evidence="5" type="ORF">GCM10010991_22630</name>
</gene>
<dbReference type="InterPro" id="IPR029044">
    <property type="entry name" value="Nucleotide-diphossugar_trans"/>
</dbReference>
<dbReference type="PANTHER" id="PTHR43584:SF8">
    <property type="entry name" value="N-ACETYLMURAMATE ALPHA-1-PHOSPHATE URIDYLYLTRANSFERASE"/>
    <property type="match status" value="1"/>
</dbReference>
<keyword evidence="6" id="KW-1185">Reference proteome</keyword>
<dbReference type="GO" id="GO:0016779">
    <property type="term" value="F:nucleotidyltransferase activity"/>
    <property type="evidence" value="ECO:0007669"/>
    <property type="project" value="UniProtKB-KW"/>
</dbReference>
<evidence type="ECO:0000256" key="2">
    <source>
        <dbReference type="ARBA" id="ARBA00022695"/>
    </source>
</evidence>
<evidence type="ECO:0000259" key="4">
    <source>
        <dbReference type="Pfam" id="PF12804"/>
    </source>
</evidence>
<keyword evidence="2" id="KW-0548">Nucleotidyltransferase</keyword>